<organism evidence="5 6">
    <name type="scientific">Planctopirus hydrillae</name>
    <dbReference type="NCBI Taxonomy" id="1841610"/>
    <lineage>
        <taxon>Bacteria</taxon>
        <taxon>Pseudomonadati</taxon>
        <taxon>Planctomycetota</taxon>
        <taxon>Planctomycetia</taxon>
        <taxon>Planctomycetales</taxon>
        <taxon>Planctomycetaceae</taxon>
        <taxon>Planctopirus</taxon>
    </lineage>
</organism>
<sequence>MNYRVLLCDDEPHVLLPLSLKFRKSGFDVQMAEHGGIAWSKILEEQPDVVITDCNMPHMSGLQLIEKIRSCEATRHLPAILLTAKGYEMDEAELQERLGVSALVVKPFSPKEVVQTAIRLLNPGGHDSVEITDLTNHFRP</sequence>
<dbReference type="AlphaFoldDB" id="A0A1C3EAU6"/>
<accession>A0A1C3EAU6</accession>
<dbReference type="InterPro" id="IPR001789">
    <property type="entry name" value="Sig_transdc_resp-reg_receiver"/>
</dbReference>
<protein>
    <submittedName>
        <fullName evidence="5">Response regulator receiver protein</fullName>
    </submittedName>
</protein>
<dbReference type="EMBL" id="LYDR01000110">
    <property type="protein sequence ID" value="ODA30362.1"/>
    <property type="molecule type" value="Genomic_DNA"/>
</dbReference>
<evidence type="ECO:0000256" key="1">
    <source>
        <dbReference type="ARBA" id="ARBA00022553"/>
    </source>
</evidence>
<dbReference type="Pfam" id="PF00072">
    <property type="entry name" value="Response_reg"/>
    <property type="match status" value="1"/>
</dbReference>
<dbReference type="SUPFAM" id="SSF52172">
    <property type="entry name" value="CheY-like"/>
    <property type="match status" value="1"/>
</dbReference>
<dbReference type="PANTHER" id="PTHR44591:SF14">
    <property type="entry name" value="PROTEIN PILG"/>
    <property type="match status" value="1"/>
</dbReference>
<dbReference type="Proteomes" id="UP000094828">
    <property type="component" value="Unassembled WGS sequence"/>
</dbReference>
<keyword evidence="6" id="KW-1185">Reference proteome</keyword>
<keyword evidence="1 3" id="KW-0597">Phosphoprotein</keyword>
<feature type="modified residue" description="4-aspartylphosphate" evidence="3">
    <location>
        <position position="53"/>
    </location>
</feature>
<dbReference type="SMART" id="SM00448">
    <property type="entry name" value="REC"/>
    <property type="match status" value="1"/>
</dbReference>
<dbReference type="Gene3D" id="3.40.50.2300">
    <property type="match status" value="1"/>
</dbReference>
<comment type="caution">
    <text evidence="5">The sequence shown here is derived from an EMBL/GenBank/DDBJ whole genome shotgun (WGS) entry which is preliminary data.</text>
</comment>
<reference evidence="5 6" key="1">
    <citation type="submission" date="2016-05" db="EMBL/GenBank/DDBJ databases">
        <title>Genomic and physiological characterization of Planctopirus sp. isolated from fresh water lake.</title>
        <authorList>
            <person name="Subhash Y."/>
            <person name="Ramana C."/>
        </authorList>
    </citation>
    <scope>NUCLEOTIDE SEQUENCE [LARGE SCALE GENOMIC DNA]</scope>
    <source>
        <strain evidence="5 6">JC280</strain>
    </source>
</reference>
<feature type="domain" description="Response regulatory" evidence="4">
    <location>
        <begin position="4"/>
        <end position="121"/>
    </location>
</feature>
<gene>
    <name evidence="5" type="ORF">A6X21_00315</name>
</gene>
<dbReference type="GO" id="GO:0000160">
    <property type="term" value="P:phosphorelay signal transduction system"/>
    <property type="evidence" value="ECO:0007669"/>
    <property type="project" value="UniProtKB-KW"/>
</dbReference>
<dbReference type="PROSITE" id="PS50110">
    <property type="entry name" value="RESPONSE_REGULATORY"/>
    <property type="match status" value="1"/>
</dbReference>
<evidence type="ECO:0000259" key="4">
    <source>
        <dbReference type="PROSITE" id="PS50110"/>
    </source>
</evidence>
<keyword evidence="2" id="KW-0902">Two-component regulatory system</keyword>
<dbReference type="STRING" id="1841610.A6X21_00315"/>
<evidence type="ECO:0000313" key="6">
    <source>
        <dbReference type="Proteomes" id="UP000094828"/>
    </source>
</evidence>
<dbReference type="OrthoDB" id="272828at2"/>
<dbReference type="PANTHER" id="PTHR44591">
    <property type="entry name" value="STRESS RESPONSE REGULATOR PROTEIN 1"/>
    <property type="match status" value="1"/>
</dbReference>
<evidence type="ECO:0000313" key="5">
    <source>
        <dbReference type="EMBL" id="ODA30362.1"/>
    </source>
</evidence>
<name>A0A1C3EAU6_9PLAN</name>
<dbReference type="InterPro" id="IPR050595">
    <property type="entry name" value="Bact_response_regulator"/>
</dbReference>
<evidence type="ECO:0000256" key="2">
    <source>
        <dbReference type="ARBA" id="ARBA00023012"/>
    </source>
</evidence>
<dbReference type="RefSeq" id="WP_013108709.1">
    <property type="nucleotide sequence ID" value="NZ_LYDR01000110.1"/>
</dbReference>
<evidence type="ECO:0000256" key="3">
    <source>
        <dbReference type="PROSITE-ProRule" id="PRU00169"/>
    </source>
</evidence>
<dbReference type="InterPro" id="IPR011006">
    <property type="entry name" value="CheY-like_superfamily"/>
</dbReference>
<proteinExistence type="predicted"/>